<dbReference type="RefSeq" id="WP_134756498.1">
    <property type="nucleotide sequence ID" value="NZ_CP038150.1"/>
</dbReference>
<dbReference type="EMBL" id="CP038150">
    <property type="protein sequence ID" value="QBR01636.1"/>
    <property type="molecule type" value="Genomic_DNA"/>
</dbReference>
<evidence type="ECO:0000313" key="9">
    <source>
        <dbReference type="Proteomes" id="UP000295727"/>
    </source>
</evidence>
<feature type="transmembrane region" description="Helical" evidence="7">
    <location>
        <begin position="71"/>
        <end position="92"/>
    </location>
</feature>
<protein>
    <submittedName>
        <fullName evidence="8">DoxX family protein</fullName>
    </submittedName>
</protein>
<dbReference type="KEGG" id="ppai:E1956_31205"/>
<dbReference type="PANTHER" id="PTHR33452">
    <property type="entry name" value="OXIDOREDUCTASE CATD-RELATED"/>
    <property type="match status" value="1"/>
</dbReference>
<dbReference type="PANTHER" id="PTHR33452:SF1">
    <property type="entry name" value="INNER MEMBRANE PROTEIN YPHA-RELATED"/>
    <property type="match status" value="1"/>
</dbReference>
<evidence type="ECO:0000256" key="5">
    <source>
        <dbReference type="ARBA" id="ARBA00022989"/>
    </source>
</evidence>
<dbReference type="InterPro" id="IPR051907">
    <property type="entry name" value="DoxX-like_oxidoreductase"/>
</dbReference>
<feature type="transmembrane region" description="Helical" evidence="7">
    <location>
        <begin position="133"/>
        <end position="153"/>
    </location>
</feature>
<evidence type="ECO:0000313" key="8">
    <source>
        <dbReference type="EMBL" id="QBR01636.1"/>
    </source>
</evidence>
<dbReference type="OrthoDB" id="121744at2"/>
<feature type="transmembrane region" description="Helical" evidence="7">
    <location>
        <begin position="99"/>
        <end position="121"/>
    </location>
</feature>
<evidence type="ECO:0000256" key="1">
    <source>
        <dbReference type="ARBA" id="ARBA00004651"/>
    </source>
</evidence>
<evidence type="ECO:0000256" key="7">
    <source>
        <dbReference type="SAM" id="Phobius"/>
    </source>
</evidence>
<evidence type="ECO:0000256" key="3">
    <source>
        <dbReference type="ARBA" id="ARBA00022475"/>
    </source>
</evidence>
<keyword evidence="4 7" id="KW-0812">Transmembrane</keyword>
<sequence length="171" mass="18869">MNPSTLPAKGRIERLTRAVLERLQEIAWCVAPPLLRLALALPFLRSGRTRWDSFLSLSPATLYLFENQFKVHLFGAAFGFPAPDTIALVVAIAEITLPILLILGFATRLAALALLVMTGIIQLVFPDGWANFHLYWASLAVGIMAIGPGALSLDRLIDRESYRRGRVDESL</sequence>
<dbReference type="GO" id="GO:0005886">
    <property type="term" value="C:plasma membrane"/>
    <property type="evidence" value="ECO:0007669"/>
    <property type="project" value="UniProtKB-SubCell"/>
</dbReference>
<proteinExistence type="inferred from homology"/>
<keyword evidence="3" id="KW-1003">Cell membrane</keyword>
<dbReference type="InterPro" id="IPR032808">
    <property type="entry name" value="DoxX"/>
</dbReference>
<evidence type="ECO:0000256" key="4">
    <source>
        <dbReference type="ARBA" id="ARBA00022692"/>
    </source>
</evidence>
<evidence type="ECO:0000256" key="6">
    <source>
        <dbReference type="ARBA" id="ARBA00023136"/>
    </source>
</evidence>
<dbReference type="Pfam" id="PF07681">
    <property type="entry name" value="DoxX"/>
    <property type="match status" value="1"/>
</dbReference>
<accession>A0A4P7CZ85</accession>
<gene>
    <name evidence="8" type="ORF">E1956_31205</name>
</gene>
<reference evidence="8 9" key="1">
    <citation type="submission" date="2019-03" db="EMBL/GenBank/DDBJ databases">
        <title>Paraburkholderia sp. 7MH5, isolated from subtropical forest soil.</title>
        <authorList>
            <person name="Gao Z.-H."/>
            <person name="Qiu L.-H."/>
        </authorList>
    </citation>
    <scope>NUCLEOTIDE SEQUENCE [LARGE SCALE GENOMIC DNA]</scope>
    <source>
        <strain evidence="8 9">7MH5</strain>
    </source>
</reference>
<name>A0A4P7CZ85_9BURK</name>
<keyword evidence="9" id="KW-1185">Reference proteome</keyword>
<keyword evidence="5 7" id="KW-1133">Transmembrane helix</keyword>
<comment type="similarity">
    <text evidence="2">Belongs to the DoxX family.</text>
</comment>
<comment type="subcellular location">
    <subcellularLocation>
        <location evidence="1">Cell membrane</location>
        <topology evidence="1">Multi-pass membrane protein</topology>
    </subcellularLocation>
</comment>
<organism evidence="8 9">
    <name type="scientific">Paraburkholderia pallida</name>
    <dbReference type="NCBI Taxonomy" id="2547399"/>
    <lineage>
        <taxon>Bacteria</taxon>
        <taxon>Pseudomonadati</taxon>
        <taxon>Pseudomonadota</taxon>
        <taxon>Betaproteobacteria</taxon>
        <taxon>Burkholderiales</taxon>
        <taxon>Burkholderiaceae</taxon>
        <taxon>Paraburkholderia</taxon>
    </lineage>
</organism>
<dbReference type="Proteomes" id="UP000295727">
    <property type="component" value="Chromosome 3"/>
</dbReference>
<keyword evidence="6 7" id="KW-0472">Membrane</keyword>
<evidence type="ECO:0000256" key="2">
    <source>
        <dbReference type="ARBA" id="ARBA00006679"/>
    </source>
</evidence>
<dbReference type="AlphaFoldDB" id="A0A4P7CZ85"/>